<feature type="transmembrane region" description="Helical" evidence="5">
    <location>
        <begin position="57"/>
        <end position="74"/>
    </location>
</feature>
<evidence type="ECO:0000313" key="6">
    <source>
        <dbReference type="EMBL" id="SJZ88232.1"/>
    </source>
</evidence>
<dbReference type="RefSeq" id="WP_085934340.1">
    <property type="nucleotide sequence ID" value="NZ_FUWJ01000002.1"/>
</dbReference>
<reference evidence="7" key="1">
    <citation type="submission" date="2017-02" db="EMBL/GenBank/DDBJ databases">
        <authorList>
            <person name="Varghese N."/>
            <person name="Submissions S."/>
        </authorList>
    </citation>
    <scope>NUCLEOTIDE SEQUENCE [LARGE SCALE GENOMIC DNA]</scope>
    <source>
        <strain evidence="7">ATCC 27094</strain>
    </source>
</reference>
<evidence type="ECO:0000256" key="5">
    <source>
        <dbReference type="SAM" id="Phobius"/>
    </source>
</evidence>
<dbReference type="SUPFAM" id="SSF161084">
    <property type="entry name" value="MAPEG domain-like"/>
    <property type="match status" value="1"/>
</dbReference>
<dbReference type="EMBL" id="FUWJ01000002">
    <property type="protein sequence ID" value="SJZ88232.1"/>
    <property type="molecule type" value="Genomic_DNA"/>
</dbReference>
<evidence type="ECO:0000256" key="1">
    <source>
        <dbReference type="ARBA" id="ARBA00004370"/>
    </source>
</evidence>
<dbReference type="AlphaFoldDB" id="A0A1T4P9R3"/>
<feature type="transmembrane region" description="Helical" evidence="5">
    <location>
        <begin position="80"/>
        <end position="99"/>
    </location>
</feature>
<dbReference type="OrthoDB" id="7619858at2"/>
<evidence type="ECO:0000256" key="4">
    <source>
        <dbReference type="ARBA" id="ARBA00023136"/>
    </source>
</evidence>
<evidence type="ECO:0008006" key="8">
    <source>
        <dbReference type="Google" id="ProtNLM"/>
    </source>
</evidence>
<sequence>MNPPNFPIVTATTAVILAFLQVALMLWTSVGRAQLSTGLGDGGDNGLLRRIRMHGNLAENLPIFLILLVLVEVAGEWRRVVPAIATIFVLARIAHVIGLARTDGPSVPRVVGALGTAISTAALVVMLAVTVVADVTMRS</sequence>
<protein>
    <recommendedName>
        <fullName evidence="8">MAPEG family protein</fullName>
    </recommendedName>
</protein>
<dbReference type="STRING" id="225324.SAMN02745126_02687"/>
<dbReference type="GO" id="GO:0016020">
    <property type="term" value="C:membrane"/>
    <property type="evidence" value="ECO:0007669"/>
    <property type="project" value="UniProtKB-SubCell"/>
</dbReference>
<evidence type="ECO:0000313" key="7">
    <source>
        <dbReference type="Proteomes" id="UP000190092"/>
    </source>
</evidence>
<dbReference type="PANTHER" id="PTHR35814">
    <property type="match status" value="1"/>
</dbReference>
<gene>
    <name evidence="6" type="ORF">SAMN02745126_02687</name>
</gene>
<dbReference type="Proteomes" id="UP000190092">
    <property type="component" value="Unassembled WGS sequence"/>
</dbReference>
<proteinExistence type="predicted"/>
<evidence type="ECO:0000256" key="2">
    <source>
        <dbReference type="ARBA" id="ARBA00022692"/>
    </source>
</evidence>
<keyword evidence="2 5" id="KW-0812">Transmembrane</keyword>
<feature type="transmembrane region" description="Helical" evidence="5">
    <location>
        <begin position="6"/>
        <end position="27"/>
    </location>
</feature>
<organism evidence="6 7">
    <name type="scientific">Enhydrobacter aerosaccus</name>
    <dbReference type="NCBI Taxonomy" id="225324"/>
    <lineage>
        <taxon>Bacteria</taxon>
        <taxon>Pseudomonadati</taxon>
        <taxon>Pseudomonadota</taxon>
        <taxon>Alphaproteobacteria</taxon>
        <taxon>Hyphomicrobiales</taxon>
        <taxon>Enhydrobacter</taxon>
    </lineage>
</organism>
<evidence type="ECO:0000256" key="3">
    <source>
        <dbReference type="ARBA" id="ARBA00022989"/>
    </source>
</evidence>
<accession>A0A1T4P9R3</accession>
<comment type="subcellular location">
    <subcellularLocation>
        <location evidence="1">Membrane</location>
    </subcellularLocation>
</comment>
<dbReference type="PANTHER" id="PTHR35814:SF1">
    <property type="entry name" value="GLUTATHIONE S-TRANSFERASE-RELATED"/>
    <property type="match status" value="1"/>
</dbReference>
<dbReference type="Gene3D" id="1.20.120.550">
    <property type="entry name" value="Membrane associated eicosanoid/glutathione metabolism-like domain"/>
    <property type="match status" value="1"/>
</dbReference>
<name>A0A1T4P9R3_9HYPH</name>
<keyword evidence="3 5" id="KW-1133">Transmembrane helix</keyword>
<keyword evidence="7" id="KW-1185">Reference proteome</keyword>
<dbReference type="InterPro" id="IPR023352">
    <property type="entry name" value="MAPEG-like_dom_sf"/>
</dbReference>
<feature type="transmembrane region" description="Helical" evidence="5">
    <location>
        <begin position="111"/>
        <end position="133"/>
    </location>
</feature>
<keyword evidence="4 5" id="KW-0472">Membrane</keyword>
<dbReference type="InterPro" id="IPR001129">
    <property type="entry name" value="Membr-assoc_MAPEG"/>
</dbReference>
<dbReference type="Pfam" id="PF01124">
    <property type="entry name" value="MAPEG"/>
    <property type="match status" value="1"/>
</dbReference>